<accession>A0A410P7E2</accession>
<dbReference type="GO" id="GO:0006402">
    <property type="term" value="P:mRNA catabolic process"/>
    <property type="evidence" value="ECO:0007669"/>
    <property type="project" value="UniProtKB-UniRule"/>
</dbReference>
<dbReference type="InterPro" id="IPR015847">
    <property type="entry name" value="ExoRNase_PH_dom2"/>
</dbReference>
<dbReference type="InterPro" id="IPR036612">
    <property type="entry name" value="KH_dom_type_1_sf"/>
</dbReference>
<dbReference type="PROSITE" id="PS50126">
    <property type="entry name" value="S1"/>
    <property type="match status" value="1"/>
</dbReference>
<evidence type="ECO:0000256" key="3">
    <source>
        <dbReference type="ARBA" id="ARBA00022490"/>
    </source>
</evidence>
<dbReference type="Gene3D" id="3.30.230.70">
    <property type="entry name" value="GHMP Kinase, N-terminal domain"/>
    <property type="match status" value="2"/>
</dbReference>
<dbReference type="Pfam" id="PF01138">
    <property type="entry name" value="RNase_PH"/>
    <property type="match status" value="2"/>
</dbReference>
<name>A0A410P7E2_VELA1</name>
<keyword evidence="7 9" id="KW-0460">Magnesium</keyword>
<dbReference type="AlphaFoldDB" id="A0A410P7E2"/>
<evidence type="ECO:0000256" key="5">
    <source>
        <dbReference type="ARBA" id="ARBA00022695"/>
    </source>
</evidence>
<dbReference type="GO" id="GO:0000175">
    <property type="term" value="F:3'-5'-RNA exonuclease activity"/>
    <property type="evidence" value="ECO:0007669"/>
    <property type="project" value="TreeGrafter"/>
</dbReference>
<dbReference type="HAMAP" id="MF_01595">
    <property type="entry name" value="PNPase"/>
    <property type="match status" value="1"/>
</dbReference>
<comment type="catalytic activity">
    <reaction evidence="9">
        <text>RNA(n+1) + phosphate = RNA(n) + a ribonucleoside 5'-diphosphate</text>
        <dbReference type="Rhea" id="RHEA:22096"/>
        <dbReference type="Rhea" id="RHEA-COMP:14527"/>
        <dbReference type="Rhea" id="RHEA-COMP:17342"/>
        <dbReference type="ChEBI" id="CHEBI:43474"/>
        <dbReference type="ChEBI" id="CHEBI:57930"/>
        <dbReference type="ChEBI" id="CHEBI:140395"/>
        <dbReference type="EC" id="2.7.7.8"/>
    </reaction>
</comment>
<dbReference type="SUPFAM" id="SSF54211">
    <property type="entry name" value="Ribosomal protein S5 domain 2-like"/>
    <property type="match status" value="2"/>
</dbReference>
<keyword evidence="3 9" id="KW-0963">Cytoplasm</keyword>
<dbReference type="FunFam" id="2.40.50.140:FF:000023">
    <property type="entry name" value="Polyribonucleotide nucleotidyltransferase"/>
    <property type="match status" value="1"/>
</dbReference>
<dbReference type="Gene3D" id="2.40.50.140">
    <property type="entry name" value="Nucleic acid-binding proteins"/>
    <property type="match status" value="1"/>
</dbReference>
<evidence type="ECO:0000256" key="7">
    <source>
        <dbReference type="ARBA" id="ARBA00022842"/>
    </source>
</evidence>
<dbReference type="PROSITE" id="PS50084">
    <property type="entry name" value="KH_TYPE_1"/>
    <property type="match status" value="1"/>
</dbReference>
<keyword evidence="10" id="KW-0175">Coiled coil</keyword>
<organism evidence="12 13">
    <name type="scientific">Velamenicoccus archaeovorus</name>
    <dbReference type="NCBI Taxonomy" id="1930593"/>
    <lineage>
        <taxon>Bacteria</taxon>
        <taxon>Pseudomonadati</taxon>
        <taxon>Candidatus Omnitrophota</taxon>
        <taxon>Candidatus Velamenicoccus</taxon>
    </lineage>
</organism>
<dbReference type="InterPro" id="IPR004087">
    <property type="entry name" value="KH_dom"/>
</dbReference>
<dbReference type="GO" id="GO:0000287">
    <property type="term" value="F:magnesium ion binding"/>
    <property type="evidence" value="ECO:0007669"/>
    <property type="project" value="UniProtKB-UniRule"/>
</dbReference>
<dbReference type="InterPro" id="IPR012340">
    <property type="entry name" value="NA-bd_OB-fold"/>
</dbReference>
<keyword evidence="8 9" id="KW-0694">RNA-binding</keyword>
<evidence type="ECO:0000256" key="10">
    <source>
        <dbReference type="SAM" id="Coils"/>
    </source>
</evidence>
<feature type="coiled-coil region" evidence="10">
    <location>
        <begin position="261"/>
        <end position="317"/>
    </location>
</feature>
<dbReference type="SUPFAM" id="SSF54791">
    <property type="entry name" value="Eukaryotic type KH-domain (KH-domain type I)"/>
    <property type="match status" value="1"/>
</dbReference>
<comment type="similarity">
    <text evidence="2 9">Belongs to the polyribonucleotide nucleotidyltransferase family.</text>
</comment>
<evidence type="ECO:0000256" key="1">
    <source>
        <dbReference type="ARBA" id="ARBA00004496"/>
    </source>
</evidence>
<dbReference type="EMBL" id="CP019384">
    <property type="protein sequence ID" value="QAT18033.1"/>
    <property type="molecule type" value="Genomic_DNA"/>
</dbReference>
<dbReference type="InterPro" id="IPR003029">
    <property type="entry name" value="S1_domain"/>
</dbReference>
<evidence type="ECO:0000256" key="2">
    <source>
        <dbReference type="ARBA" id="ARBA00007404"/>
    </source>
</evidence>
<dbReference type="CDD" id="cd11364">
    <property type="entry name" value="RNase_PH_PNPase_2"/>
    <property type="match status" value="1"/>
</dbReference>
<evidence type="ECO:0000256" key="8">
    <source>
        <dbReference type="ARBA" id="ARBA00022884"/>
    </source>
</evidence>
<dbReference type="PIRSF" id="PIRSF005499">
    <property type="entry name" value="PNPase"/>
    <property type="match status" value="1"/>
</dbReference>
<keyword evidence="13" id="KW-1185">Reference proteome</keyword>
<dbReference type="SMART" id="SM00322">
    <property type="entry name" value="KH"/>
    <property type="match status" value="1"/>
</dbReference>
<dbReference type="NCBIfam" id="NF008805">
    <property type="entry name" value="PRK11824.1"/>
    <property type="match status" value="1"/>
</dbReference>
<sequence length="700" mass="76966">MNPKIEKVEAPFGDKNLILSTGKLAKQADGAVTVQMGDSVVLVTACVSKDIREGIDFFPLTVEYQEKTYAAGRIPGGFFKREGRPSESEILISRLIDRPVRPLFPCGFRNDVQVIALVLSSDAENDPDVLAVIGASAALGISQIPFEGPIGAVRIGRVDGKLVVNPTYAQREASDLDLVVVGNRKKVIMIEGEAKGLEEAVVYEALKFGHEQLQVSIKIQEDLIKACGREKMSYEDRAVSPELVKSIKAAYMNRVKENCKIAQKEARMEAVQMLYKDVTERFCVEKEGEDQISEKDIKAALDEIESEEIRKLALEENRRVDGRKFDEVRAISCEVGNLPRTHGSGLFTRGQTQSLAVTTLGTRADEQLIEALEGKSYKKFMLHYNFPPFSVGEVKPVRGAGRREIGHGALAEKSLKAVMPTPEEFPYTVRVVSEILESNGSSSMATVCASSLSLMDAGVPIKEPVAGIAMGLVQEDSKHLLLTDIAGLEDHHGDMDFKIAGTRKGITAIQLDLKISGIDFDIIREVLERSRTARHFILDKMTAVLEAPRKELSEYAPRIIHLKINQERIGDLIGPGGKNIRKIIELTGVAIDVEDDGSVLVASTDSAASQRAVDMIKGLTEDAEIGKIYRGKVKRIMNFGAFVEILPNKEGLCHVKELDDKYVKNVEDVVKIGDEIDVKVISIDELGRINLSKKQAKSEK</sequence>
<dbReference type="GO" id="GO:0003723">
    <property type="term" value="F:RNA binding"/>
    <property type="evidence" value="ECO:0007669"/>
    <property type="project" value="UniProtKB-UniRule"/>
</dbReference>
<dbReference type="FunFam" id="3.30.230.70:FF:000002">
    <property type="entry name" value="Polyribonucleotide nucleotidyltransferase"/>
    <property type="match status" value="1"/>
</dbReference>
<dbReference type="KEGG" id="vai:BU251_05955"/>
<keyword evidence="6 9" id="KW-0479">Metal-binding</keyword>
<keyword evidence="4 9" id="KW-0808">Transferase</keyword>
<dbReference type="PANTHER" id="PTHR11252:SF0">
    <property type="entry name" value="POLYRIBONUCLEOTIDE NUCLEOTIDYLTRANSFERASE 1, MITOCHONDRIAL"/>
    <property type="match status" value="1"/>
</dbReference>
<dbReference type="InterPro" id="IPR015848">
    <property type="entry name" value="PNPase_PH_RNA-bd_bac/org-type"/>
</dbReference>
<dbReference type="CDD" id="cd11363">
    <property type="entry name" value="RNase_PH_PNPase_1"/>
    <property type="match status" value="1"/>
</dbReference>
<dbReference type="CDD" id="cd04472">
    <property type="entry name" value="S1_PNPase"/>
    <property type="match status" value="1"/>
</dbReference>
<dbReference type="FunFam" id="3.30.230.70:FF:000001">
    <property type="entry name" value="Polyribonucleotide nucleotidyltransferase"/>
    <property type="match status" value="1"/>
</dbReference>
<evidence type="ECO:0000313" key="12">
    <source>
        <dbReference type="EMBL" id="QAT18033.1"/>
    </source>
</evidence>
<dbReference type="GO" id="GO:0004654">
    <property type="term" value="F:polyribonucleotide nucleotidyltransferase activity"/>
    <property type="evidence" value="ECO:0007669"/>
    <property type="project" value="UniProtKB-UniRule"/>
</dbReference>
<comment type="function">
    <text evidence="9">Involved in mRNA degradation. Catalyzes the phosphorolysis of single-stranded polyribonucleotides processively in the 3'- to 5'-direction.</text>
</comment>
<dbReference type="SUPFAM" id="SSF50249">
    <property type="entry name" value="Nucleic acid-binding proteins"/>
    <property type="match status" value="1"/>
</dbReference>
<dbReference type="SMART" id="SM00316">
    <property type="entry name" value="S1"/>
    <property type="match status" value="1"/>
</dbReference>
<dbReference type="InterPro" id="IPR020568">
    <property type="entry name" value="Ribosomal_Su5_D2-typ_SF"/>
</dbReference>
<dbReference type="NCBIfam" id="TIGR03591">
    <property type="entry name" value="polynuc_phos"/>
    <property type="match status" value="1"/>
</dbReference>
<dbReference type="InterPro" id="IPR001247">
    <property type="entry name" value="ExoRNase_PH_dom1"/>
</dbReference>
<dbReference type="EC" id="2.7.7.8" evidence="9"/>
<dbReference type="Pfam" id="PF00013">
    <property type="entry name" value="KH_1"/>
    <property type="match status" value="1"/>
</dbReference>
<dbReference type="InterPro" id="IPR012162">
    <property type="entry name" value="PNPase"/>
</dbReference>
<dbReference type="GO" id="GO:0005829">
    <property type="term" value="C:cytosol"/>
    <property type="evidence" value="ECO:0007669"/>
    <property type="project" value="TreeGrafter"/>
</dbReference>
<dbReference type="Pfam" id="PF00575">
    <property type="entry name" value="S1"/>
    <property type="match status" value="1"/>
</dbReference>
<gene>
    <name evidence="9" type="primary">pnp</name>
    <name evidence="12" type="ORF">BU251_05955</name>
</gene>
<feature type="binding site" evidence="9">
    <location>
        <position position="496"/>
    </location>
    <ligand>
        <name>Mg(2+)</name>
        <dbReference type="ChEBI" id="CHEBI:18420"/>
    </ligand>
</feature>
<dbReference type="InterPro" id="IPR004088">
    <property type="entry name" value="KH_dom_type_1"/>
</dbReference>
<dbReference type="InterPro" id="IPR036456">
    <property type="entry name" value="PNPase_PH_RNA-bd_sf"/>
</dbReference>
<dbReference type="InterPro" id="IPR027408">
    <property type="entry name" value="PNPase/RNase_PH_dom_sf"/>
</dbReference>
<dbReference type="Gene3D" id="3.30.1370.10">
    <property type="entry name" value="K Homology domain, type 1"/>
    <property type="match status" value="1"/>
</dbReference>
<reference evidence="12 13" key="1">
    <citation type="submission" date="2017-01" db="EMBL/GenBank/DDBJ databases">
        <title>First insights into the biology of 'candidatus Vampirococcus archaeovorus'.</title>
        <authorList>
            <person name="Kizina J."/>
            <person name="Jordan S."/>
            <person name="Stueber K."/>
            <person name="Reinhardt R."/>
            <person name="Harder J."/>
        </authorList>
    </citation>
    <scope>NUCLEOTIDE SEQUENCE [LARGE SCALE GENOMIC DNA]</scope>
    <source>
        <strain evidence="12 13">LiM</strain>
    </source>
</reference>
<feature type="binding site" evidence="9">
    <location>
        <position position="490"/>
    </location>
    <ligand>
        <name>Mg(2+)</name>
        <dbReference type="ChEBI" id="CHEBI:18420"/>
    </ligand>
</feature>
<proteinExistence type="inferred from homology"/>
<dbReference type="RefSeq" id="WP_128700116.1">
    <property type="nucleotide sequence ID" value="NZ_CP019384.1"/>
</dbReference>
<evidence type="ECO:0000256" key="9">
    <source>
        <dbReference type="HAMAP-Rule" id="MF_01595"/>
    </source>
</evidence>
<feature type="domain" description="S1 motif" evidence="11">
    <location>
        <begin position="626"/>
        <end position="694"/>
    </location>
</feature>
<dbReference type="Pfam" id="PF03725">
    <property type="entry name" value="RNase_PH_C"/>
    <property type="match status" value="1"/>
</dbReference>
<dbReference type="PANTHER" id="PTHR11252">
    <property type="entry name" value="POLYRIBONUCLEOTIDE NUCLEOTIDYLTRANSFERASE"/>
    <property type="match status" value="1"/>
</dbReference>
<dbReference type="GO" id="GO:0006396">
    <property type="term" value="P:RNA processing"/>
    <property type="evidence" value="ECO:0007669"/>
    <property type="project" value="InterPro"/>
</dbReference>
<comment type="subcellular location">
    <subcellularLocation>
        <location evidence="1 9">Cytoplasm</location>
    </subcellularLocation>
</comment>
<dbReference type="Proteomes" id="UP000287243">
    <property type="component" value="Chromosome"/>
</dbReference>
<dbReference type="InterPro" id="IPR036345">
    <property type="entry name" value="ExoRNase_PH_dom2_sf"/>
</dbReference>
<dbReference type="Pfam" id="PF03726">
    <property type="entry name" value="PNPase"/>
    <property type="match status" value="1"/>
</dbReference>
<comment type="cofactor">
    <cofactor evidence="9">
        <name>Mg(2+)</name>
        <dbReference type="ChEBI" id="CHEBI:18420"/>
    </cofactor>
</comment>
<evidence type="ECO:0000256" key="6">
    <source>
        <dbReference type="ARBA" id="ARBA00022723"/>
    </source>
</evidence>
<evidence type="ECO:0000256" key="4">
    <source>
        <dbReference type="ARBA" id="ARBA00022679"/>
    </source>
</evidence>
<dbReference type="SUPFAM" id="SSF55666">
    <property type="entry name" value="Ribonuclease PH domain 2-like"/>
    <property type="match status" value="2"/>
</dbReference>
<keyword evidence="5 9" id="KW-0548">Nucleotidyltransferase</keyword>
<dbReference type="OrthoDB" id="9804305at2"/>
<protein>
    <recommendedName>
        <fullName evidence="9">Polyribonucleotide nucleotidyltransferase</fullName>
        <ecNumber evidence="9">2.7.7.8</ecNumber>
    </recommendedName>
    <alternativeName>
        <fullName evidence="9">Polynucleotide phosphorylase</fullName>
        <shortName evidence="9">PNPase</shortName>
    </alternativeName>
</protein>
<evidence type="ECO:0000313" key="13">
    <source>
        <dbReference type="Proteomes" id="UP000287243"/>
    </source>
</evidence>
<dbReference type="FunFam" id="3.30.1370.10:FF:000001">
    <property type="entry name" value="Polyribonucleotide nucleotidyltransferase"/>
    <property type="match status" value="1"/>
</dbReference>
<dbReference type="SUPFAM" id="SSF46915">
    <property type="entry name" value="Polynucleotide phosphorylase/guanosine pentaphosphate synthase (PNPase/GPSI), domain 3"/>
    <property type="match status" value="1"/>
</dbReference>
<dbReference type="CDD" id="cd02393">
    <property type="entry name" value="KH-I_PNPase"/>
    <property type="match status" value="1"/>
</dbReference>
<evidence type="ECO:0000259" key="11">
    <source>
        <dbReference type="PROSITE" id="PS50126"/>
    </source>
</evidence>